<reference evidence="3" key="1">
    <citation type="journal article" date="2019" name="Int. J. Syst. Evol. Microbiol.">
        <title>The Global Catalogue of Microorganisms (GCM) 10K type strain sequencing project: providing services to taxonomists for standard genome sequencing and annotation.</title>
        <authorList>
            <consortium name="The Broad Institute Genomics Platform"/>
            <consortium name="The Broad Institute Genome Sequencing Center for Infectious Disease"/>
            <person name="Wu L."/>
            <person name="Ma J."/>
        </authorList>
    </citation>
    <scope>NUCLEOTIDE SEQUENCE [LARGE SCALE GENOMIC DNA]</scope>
    <source>
        <strain evidence="3">JCM 18326</strain>
    </source>
</reference>
<dbReference type="Proteomes" id="UP001500298">
    <property type="component" value="Unassembled WGS sequence"/>
</dbReference>
<name>A0ABP9DJF7_9BACT</name>
<accession>A0ABP9DJF7</accession>
<feature type="transmembrane region" description="Helical" evidence="1">
    <location>
        <begin position="71"/>
        <end position="91"/>
    </location>
</feature>
<evidence type="ECO:0000313" key="3">
    <source>
        <dbReference type="Proteomes" id="UP001500298"/>
    </source>
</evidence>
<comment type="caution">
    <text evidence="2">The sequence shown here is derived from an EMBL/GenBank/DDBJ whole genome shotgun (WGS) entry which is preliminary data.</text>
</comment>
<evidence type="ECO:0000313" key="2">
    <source>
        <dbReference type="EMBL" id="GAA4843693.1"/>
    </source>
</evidence>
<keyword evidence="3" id="KW-1185">Reference proteome</keyword>
<evidence type="ECO:0000256" key="1">
    <source>
        <dbReference type="SAM" id="Phobius"/>
    </source>
</evidence>
<keyword evidence="1" id="KW-0812">Transmembrane</keyword>
<feature type="transmembrane region" description="Helical" evidence="1">
    <location>
        <begin position="33"/>
        <end position="59"/>
    </location>
</feature>
<keyword evidence="1" id="KW-0472">Membrane</keyword>
<keyword evidence="1" id="KW-1133">Transmembrane helix</keyword>
<protein>
    <submittedName>
        <fullName evidence="2">Uncharacterized protein</fullName>
    </submittedName>
</protein>
<dbReference type="RefSeq" id="WP_345373383.1">
    <property type="nucleotide sequence ID" value="NZ_BAABJX010000048.1"/>
</dbReference>
<organism evidence="2 3">
    <name type="scientific">Algivirga pacifica</name>
    <dbReference type="NCBI Taxonomy" id="1162670"/>
    <lineage>
        <taxon>Bacteria</taxon>
        <taxon>Pseudomonadati</taxon>
        <taxon>Bacteroidota</taxon>
        <taxon>Cytophagia</taxon>
        <taxon>Cytophagales</taxon>
        <taxon>Flammeovirgaceae</taxon>
        <taxon>Algivirga</taxon>
    </lineage>
</organism>
<proteinExistence type="predicted"/>
<sequence>MKKLFIKCFVNFIEFEDTLSFFKKRNFKRKVDAAIYSFSLSLSANIFSILFILCIFPNINEIKALFGIKGGVTILVLSFVILSTIIEKWLSTQLTEKAEGYYNIYHLKGAKGWLSFIYYTISYFTPLSIAILFRDTYL</sequence>
<dbReference type="EMBL" id="BAABJX010000048">
    <property type="protein sequence ID" value="GAA4843693.1"/>
    <property type="molecule type" value="Genomic_DNA"/>
</dbReference>
<gene>
    <name evidence="2" type="ORF">GCM10023331_30860</name>
</gene>
<feature type="transmembrane region" description="Helical" evidence="1">
    <location>
        <begin position="112"/>
        <end position="133"/>
    </location>
</feature>